<sequence length="666" mass="75374">MQIKSNRQFRTYVISWFLVVAGLIVSLGGVSIYYSAENHLLENYQRDKLAQITTMATLIDAEQHLQIQTPKIAASSNNNKLYKVFEKAAASDGFHHRLFSLNFSPSSEQLKYAIAPTKLATDSIMISSDIVEMMITVNPDGKPQLIYRGNPVKRIDITRKNQNYLIQLNSNTKSYSISINDKDIVQLNLKPELTAKYKNIELDAKQLKTQVTMINFFENEFLFKYRFIPAAQKIHIAGTSFYDDEALTKSLLLVVKSATPSAGIYQSRENGLADFYVYAPIIKQRLQGQEKSYPSLLVLHINRQTLSQLRENLRHSILLELSLLAIMLMGAAIFFARKITNPLEQLTLAIARLMQNDFNFKLSTKKFGSFGYLANLFNLMLARLQKSRGELIQLNKSYSRFVPHQLLKQLSSAGVNDIALGDSCERQMTVLFCDIRGFTTLSETMSPGANFRFINRYLKQIAPVINKRGGIIDKYLGDGIMALFPNGADEALNAAIEMLESLDEYNQVLQQKNLPAIEVGLGLHAGRTMLGTVGTPSRMDATVISDTVNAAARVESMTKSFCTKILITEETKRQLKKISDYRIRYIASCRIQGKSKPVTLYEVYNNDPYSLQQEKSQNQNMMIQAWKKYKQGDSAMAIQMYQKLIEKSPNDKSLFALIERCQSGRL</sequence>
<accession>A0A545UIC3</accession>
<evidence type="ECO:0000259" key="2">
    <source>
        <dbReference type="PROSITE" id="PS50125"/>
    </source>
</evidence>
<dbReference type="PANTHER" id="PTHR43081:SF1">
    <property type="entry name" value="ADENYLATE CYCLASE, TERMINAL-DIFFERENTIATION SPECIFIC"/>
    <property type="match status" value="1"/>
</dbReference>
<dbReference type="RefSeq" id="WP_142892033.1">
    <property type="nucleotide sequence ID" value="NZ_ML660161.1"/>
</dbReference>
<keyword evidence="5" id="KW-1185">Reference proteome</keyword>
<proteinExistence type="predicted"/>
<dbReference type="SUPFAM" id="SSF55073">
    <property type="entry name" value="Nucleotide cyclase"/>
    <property type="match status" value="1"/>
</dbReference>
<dbReference type="GO" id="GO:0006171">
    <property type="term" value="P:cAMP biosynthetic process"/>
    <property type="evidence" value="ECO:0007669"/>
    <property type="project" value="TreeGrafter"/>
</dbReference>
<dbReference type="PROSITE" id="PS50885">
    <property type="entry name" value="HAMP"/>
    <property type="match status" value="1"/>
</dbReference>
<evidence type="ECO:0000313" key="4">
    <source>
        <dbReference type="EMBL" id="TQV89183.1"/>
    </source>
</evidence>
<dbReference type="SUPFAM" id="SSF158472">
    <property type="entry name" value="HAMP domain-like"/>
    <property type="match status" value="1"/>
</dbReference>
<evidence type="ECO:0008006" key="6">
    <source>
        <dbReference type="Google" id="ProtNLM"/>
    </source>
</evidence>
<protein>
    <recommendedName>
        <fullName evidence="6">Adenylate/guanylate cyclase domain-containing protein</fullName>
    </recommendedName>
</protein>
<keyword evidence="1" id="KW-0812">Transmembrane</keyword>
<reference evidence="4 5" key="1">
    <citation type="submission" date="2019-07" db="EMBL/GenBank/DDBJ databases">
        <title>Draft genome for Aliikangiella sp. M105.</title>
        <authorList>
            <person name="Wang G."/>
        </authorList>
    </citation>
    <scope>NUCLEOTIDE SEQUENCE [LARGE SCALE GENOMIC DNA]</scope>
    <source>
        <strain evidence="4 5">M105</strain>
    </source>
</reference>
<dbReference type="PROSITE" id="PS50125">
    <property type="entry name" value="GUANYLATE_CYCLASE_2"/>
    <property type="match status" value="1"/>
</dbReference>
<dbReference type="Proteomes" id="UP000315439">
    <property type="component" value="Unassembled WGS sequence"/>
</dbReference>
<dbReference type="InterPro" id="IPR003660">
    <property type="entry name" value="HAMP_dom"/>
</dbReference>
<dbReference type="SMART" id="SM00044">
    <property type="entry name" value="CYCc"/>
    <property type="match status" value="1"/>
</dbReference>
<evidence type="ECO:0000256" key="1">
    <source>
        <dbReference type="SAM" id="Phobius"/>
    </source>
</evidence>
<dbReference type="PANTHER" id="PTHR43081">
    <property type="entry name" value="ADENYLATE CYCLASE, TERMINAL-DIFFERENTIATION SPECIFIC-RELATED"/>
    <property type="match status" value="1"/>
</dbReference>
<dbReference type="GO" id="GO:0035556">
    <property type="term" value="P:intracellular signal transduction"/>
    <property type="evidence" value="ECO:0007669"/>
    <property type="project" value="InterPro"/>
</dbReference>
<keyword evidence="1" id="KW-1133">Transmembrane helix</keyword>
<dbReference type="InterPro" id="IPR001054">
    <property type="entry name" value="A/G_cyclase"/>
</dbReference>
<organism evidence="4 5">
    <name type="scientific">Aliikangiella coralliicola</name>
    <dbReference type="NCBI Taxonomy" id="2592383"/>
    <lineage>
        <taxon>Bacteria</taxon>
        <taxon>Pseudomonadati</taxon>
        <taxon>Pseudomonadota</taxon>
        <taxon>Gammaproteobacteria</taxon>
        <taxon>Oceanospirillales</taxon>
        <taxon>Pleioneaceae</taxon>
        <taxon>Aliikangiella</taxon>
    </lineage>
</organism>
<dbReference type="EMBL" id="VIKS01000002">
    <property type="protein sequence ID" value="TQV89183.1"/>
    <property type="molecule type" value="Genomic_DNA"/>
</dbReference>
<dbReference type="GO" id="GO:0004016">
    <property type="term" value="F:adenylate cyclase activity"/>
    <property type="evidence" value="ECO:0007669"/>
    <property type="project" value="UniProtKB-ARBA"/>
</dbReference>
<gene>
    <name evidence="4" type="ORF">FLL46_03370</name>
</gene>
<dbReference type="AlphaFoldDB" id="A0A545UIC3"/>
<name>A0A545UIC3_9GAMM</name>
<dbReference type="InterPro" id="IPR029787">
    <property type="entry name" value="Nucleotide_cyclase"/>
</dbReference>
<evidence type="ECO:0000259" key="3">
    <source>
        <dbReference type="PROSITE" id="PS50885"/>
    </source>
</evidence>
<dbReference type="InterPro" id="IPR050697">
    <property type="entry name" value="Adenylyl/Guanylyl_Cyclase_3/4"/>
</dbReference>
<dbReference type="Pfam" id="PF00211">
    <property type="entry name" value="Guanylate_cyc"/>
    <property type="match status" value="1"/>
</dbReference>
<comment type="caution">
    <text evidence="4">The sequence shown here is derived from an EMBL/GenBank/DDBJ whole genome shotgun (WGS) entry which is preliminary data.</text>
</comment>
<keyword evidence="1" id="KW-0472">Membrane</keyword>
<evidence type="ECO:0000313" key="5">
    <source>
        <dbReference type="Proteomes" id="UP000315439"/>
    </source>
</evidence>
<dbReference type="Gene3D" id="6.10.340.10">
    <property type="match status" value="1"/>
</dbReference>
<dbReference type="OrthoDB" id="9806704at2"/>
<feature type="transmembrane region" description="Helical" evidence="1">
    <location>
        <begin position="12"/>
        <end position="34"/>
    </location>
</feature>
<feature type="domain" description="Guanylate cyclase" evidence="2">
    <location>
        <begin position="429"/>
        <end position="555"/>
    </location>
</feature>
<feature type="domain" description="HAMP" evidence="3">
    <location>
        <begin position="337"/>
        <end position="389"/>
    </location>
</feature>
<dbReference type="GO" id="GO:0016020">
    <property type="term" value="C:membrane"/>
    <property type="evidence" value="ECO:0007669"/>
    <property type="project" value="InterPro"/>
</dbReference>
<dbReference type="CDD" id="cd07302">
    <property type="entry name" value="CHD"/>
    <property type="match status" value="1"/>
</dbReference>
<dbReference type="Gene3D" id="3.30.70.1230">
    <property type="entry name" value="Nucleotide cyclase"/>
    <property type="match status" value="1"/>
</dbReference>